<dbReference type="GO" id="GO:0006606">
    <property type="term" value="P:protein import into nucleus"/>
    <property type="evidence" value="ECO:0007669"/>
    <property type="project" value="TreeGrafter"/>
</dbReference>
<dbReference type="PANTHER" id="PTHR15837">
    <property type="entry name" value="RAN GUANINE NUCLEOTIDE RELEASE FACTOR"/>
    <property type="match status" value="1"/>
</dbReference>
<dbReference type="ExpressionAtlas" id="A0A2K3MTQ6">
    <property type="expression patterns" value="baseline"/>
</dbReference>
<evidence type="ECO:0000313" key="5">
    <source>
        <dbReference type="Proteomes" id="UP000236291"/>
    </source>
</evidence>
<reference evidence="4 5" key="2">
    <citation type="journal article" date="2017" name="Front. Plant Sci.">
        <title>Gene Classification and Mining of Molecular Markers Useful in Red Clover (Trifolium pratense) Breeding.</title>
        <authorList>
            <person name="Istvanek J."/>
            <person name="Dluhosova J."/>
            <person name="Dluhos P."/>
            <person name="Patkova L."/>
            <person name="Nedelnik J."/>
            <person name="Repkova J."/>
        </authorList>
    </citation>
    <scope>NUCLEOTIDE SEQUENCE [LARGE SCALE GENOMIC DNA]</scope>
    <source>
        <strain evidence="5">cv. Tatra</strain>
        <tissue evidence="4">Young leaves</tissue>
    </source>
</reference>
<name>A0A2K3MTQ6_TRIPR</name>
<evidence type="ECO:0000313" key="4">
    <source>
        <dbReference type="EMBL" id="PNX94136.1"/>
    </source>
</evidence>
<keyword evidence="2" id="KW-0813">Transport</keyword>
<proteinExistence type="inferred from homology"/>
<dbReference type="Pfam" id="PF04603">
    <property type="entry name" value="Mog1"/>
    <property type="match status" value="1"/>
</dbReference>
<dbReference type="InterPro" id="IPR016123">
    <property type="entry name" value="Mog1/PsbP_a/b/a-sand"/>
</dbReference>
<gene>
    <name evidence="4" type="ORF">L195_g017305</name>
</gene>
<protein>
    <submittedName>
        <fullName evidence="4">Ran guanine nucleotide release factor-like protein</fullName>
    </submittedName>
</protein>
<evidence type="ECO:0000256" key="3">
    <source>
        <dbReference type="ARBA" id="ARBA00022927"/>
    </source>
</evidence>
<dbReference type="STRING" id="57577.A0A2K3MTQ6"/>
<evidence type="ECO:0000256" key="1">
    <source>
        <dbReference type="ARBA" id="ARBA00010307"/>
    </source>
</evidence>
<dbReference type="AlphaFoldDB" id="A0A2K3MTQ6"/>
<dbReference type="EMBL" id="ASHM01012188">
    <property type="protein sequence ID" value="PNX94136.1"/>
    <property type="molecule type" value="Genomic_DNA"/>
</dbReference>
<dbReference type="Gene3D" id="3.40.1000.10">
    <property type="entry name" value="Mog1/PsbP, alpha/beta/alpha sandwich"/>
    <property type="match status" value="1"/>
</dbReference>
<comment type="caution">
    <text evidence="4">The sequence shown here is derived from an EMBL/GenBank/DDBJ whole genome shotgun (WGS) entry which is preliminary data.</text>
</comment>
<dbReference type="Proteomes" id="UP000236291">
    <property type="component" value="Unassembled WGS sequence"/>
</dbReference>
<evidence type="ECO:0000256" key="2">
    <source>
        <dbReference type="ARBA" id="ARBA00022448"/>
    </source>
</evidence>
<dbReference type="GO" id="GO:0005085">
    <property type="term" value="F:guanyl-nucleotide exchange factor activity"/>
    <property type="evidence" value="ECO:0007669"/>
    <property type="project" value="TreeGrafter"/>
</dbReference>
<dbReference type="GO" id="GO:0031267">
    <property type="term" value="F:small GTPase binding"/>
    <property type="evidence" value="ECO:0007669"/>
    <property type="project" value="TreeGrafter"/>
</dbReference>
<sequence length="300" mass="33005">MDTRPDPLIPEVHGPVNLLWDRCAYIVELWGVLVGCTGLVSWLLAGRALCGLLGISPSCCNYEFSVKVAANNTQSPSAVDSQVCIADNFYNSIVRVFDLYSENFCRFPFFLSARVALPPHTPSLTGKASTSDHHLSLSLSLSIRPKSSFTRKSSRRHWPPPPHKSFLYLLSLLSLTLSSLCDRQEVFVDPSRDESLIVELLEYKPDIADNGSATWFLQDLASEQDAEGTVVIEQSGVFEAPGLMYNNIPAVVTTAVGQMAISKGRQGREAQNIVEVYLANLRIKGVDTDVLITAYEPIVI</sequence>
<dbReference type="PANTHER" id="PTHR15837:SF0">
    <property type="entry name" value="RAN GUANINE NUCLEOTIDE RELEASE FACTOR"/>
    <property type="match status" value="1"/>
</dbReference>
<dbReference type="SUPFAM" id="SSF55724">
    <property type="entry name" value="Mog1p/PsbP-like"/>
    <property type="match status" value="1"/>
</dbReference>
<dbReference type="InterPro" id="IPR007681">
    <property type="entry name" value="Mog1"/>
</dbReference>
<keyword evidence="3" id="KW-0653">Protein transport</keyword>
<organism evidence="4 5">
    <name type="scientific">Trifolium pratense</name>
    <name type="common">Red clover</name>
    <dbReference type="NCBI Taxonomy" id="57577"/>
    <lineage>
        <taxon>Eukaryota</taxon>
        <taxon>Viridiplantae</taxon>
        <taxon>Streptophyta</taxon>
        <taxon>Embryophyta</taxon>
        <taxon>Tracheophyta</taxon>
        <taxon>Spermatophyta</taxon>
        <taxon>Magnoliopsida</taxon>
        <taxon>eudicotyledons</taxon>
        <taxon>Gunneridae</taxon>
        <taxon>Pentapetalae</taxon>
        <taxon>rosids</taxon>
        <taxon>fabids</taxon>
        <taxon>Fabales</taxon>
        <taxon>Fabaceae</taxon>
        <taxon>Papilionoideae</taxon>
        <taxon>50 kb inversion clade</taxon>
        <taxon>NPAAA clade</taxon>
        <taxon>Hologalegina</taxon>
        <taxon>IRL clade</taxon>
        <taxon>Trifolieae</taxon>
        <taxon>Trifolium</taxon>
    </lineage>
</organism>
<feature type="non-terminal residue" evidence="4">
    <location>
        <position position="300"/>
    </location>
</feature>
<dbReference type="GO" id="GO:0005634">
    <property type="term" value="C:nucleus"/>
    <property type="evidence" value="ECO:0007669"/>
    <property type="project" value="TreeGrafter"/>
</dbReference>
<accession>A0A2K3MTQ6</accession>
<comment type="similarity">
    <text evidence="1">Belongs to the MOG1 family.</text>
</comment>
<reference evidence="4 5" key="1">
    <citation type="journal article" date="2014" name="Am. J. Bot.">
        <title>Genome assembly and annotation for red clover (Trifolium pratense; Fabaceae).</title>
        <authorList>
            <person name="Istvanek J."/>
            <person name="Jaros M."/>
            <person name="Krenek A."/>
            <person name="Repkova J."/>
        </authorList>
    </citation>
    <scope>NUCLEOTIDE SEQUENCE [LARGE SCALE GENOMIC DNA]</scope>
    <source>
        <strain evidence="5">cv. Tatra</strain>
        <tissue evidence="4">Young leaves</tissue>
    </source>
</reference>